<evidence type="ECO:0000313" key="2">
    <source>
        <dbReference type="EMBL" id="QBY29791.1"/>
    </source>
</evidence>
<dbReference type="AlphaFoldDB" id="A0A482PGN6"/>
<organism evidence="2">
    <name type="scientific">Citrobacter rodentium</name>
    <dbReference type="NCBI Taxonomy" id="67825"/>
    <lineage>
        <taxon>Bacteria</taxon>
        <taxon>Pseudomonadati</taxon>
        <taxon>Pseudomonadota</taxon>
        <taxon>Gammaproteobacteria</taxon>
        <taxon>Enterobacterales</taxon>
        <taxon>Enterobacteriaceae</taxon>
        <taxon>Citrobacter</taxon>
    </lineage>
</organism>
<dbReference type="OMA" id="LWQSWPV"/>
<name>A0A482PGN6_CITRO</name>
<dbReference type="Gene3D" id="1.25.40.590">
    <property type="entry name" value="Type IV / VI secretion system, DotU"/>
    <property type="match status" value="1"/>
</dbReference>
<dbReference type="InterPro" id="IPR017732">
    <property type="entry name" value="T4/T6SS_DotU"/>
</dbReference>
<dbReference type="RefSeq" id="WP_012907475.1">
    <property type="nucleotide sequence ID" value="NZ_CAJTBI010000035.1"/>
</dbReference>
<gene>
    <name evidence="2" type="ORF">E2R62_13685</name>
</gene>
<protein>
    <submittedName>
        <fullName evidence="2">T6SS protein Cts2U</fullName>
    </submittedName>
</protein>
<dbReference type="PANTHER" id="PTHR38033:SF1">
    <property type="entry name" value="DOTU FAMILY TYPE IV_VI SECRETION SYSTEM PROTEIN"/>
    <property type="match status" value="1"/>
</dbReference>
<feature type="domain" description="Type IV / VI secretion system DotU" evidence="1">
    <location>
        <begin position="53"/>
        <end position="216"/>
    </location>
</feature>
<evidence type="ECO:0000259" key="1">
    <source>
        <dbReference type="Pfam" id="PF09850"/>
    </source>
</evidence>
<accession>A0A482PGN6</accession>
<dbReference type="EMBL" id="CP038008">
    <property type="protein sequence ID" value="QBY29791.1"/>
    <property type="molecule type" value="Genomic_DNA"/>
</dbReference>
<dbReference type="InterPro" id="IPR038522">
    <property type="entry name" value="T4/T6SS_DotU_sf"/>
</dbReference>
<reference evidence="2" key="1">
    <citation type="submission" date="2019-03" db="EMBL/GenBank/DDBJ databases">
        <title>Complete genome sequence of enteropathogenic Citrobacter rodentium strain DBS100.</title>
        <authorList>
            <person name="Popov G."/>
            <person name="Fiebig A."/>
            <person name="Shideler S."/>
            <person name="Coombes B."/>
            <person name="Savchenko A."/>
        </authorList>
    </citation>
    <scope>NUCLEOTIDE SEQUENCE</scope>
    <source>
        <strain evidence="2">DBS100</strain>
    </source>
</reference>
<proteinExistence type="predicted"/>
<dbReference type="PANTHER" id="PTHR38033">
    <property type="entry name" value="MEMBRANE PROTEIN-RELATED"/>
    <property type="match status" value="1"/>
</dbReference>
<sequence length="248" mass="28051">MSVTPDMPACRLFDDLFSRWLAQFEQWKSAPLPPDELHRQAFDYSCQAVAEYSRRLSRELGAPFRAHIDAAVYALVALIDETVLYGDWPALTFWQACPLEFHLWQTHCAGDRFPVCVQTLLDERNPASRDLAALYLRCLTLGFGARRSDFNPLAHKETCRMLWHFAFQQDAEPGDIVTRLDASSLGSPLLLPPRRRLPDNSRLHLIAVVVLLALLLLSQRLWLSIEDAIGVDTLPVFPVSTFCGGEKS</sequence>
<dbReference type="Pfam" id="PF09850">
    <property type="entry name" value="DotU"/>
    <property type="match status" value="1"/>
</dbReference>